<dbReference type="AlphaFoldDB" id="A0A6L3B415"/>
<protein>
    <recommendedName>
        <fullName evidence="6">Pyruvate dehydrogenase complex repressor</fullName>
    </recommendedName>
</protein>
<feature type="domain" description="HTH gntR-type" evidence="7">
    <location>
        <begin position="18"/>
        <end position="85"/>
    </location>
</feature>
<dbReference type="InterPro" id="IPR036390">
    <property type="entry name" value="WH_DNA-bd_sf"/>
</dbReference>
<evidence type="ECO:0000256" key="1">
    <source>
        <dbReference type="ARBA" id="ARBA00022491"/>
    </source>
</evidence>
<name>A0A6L3B415_AZOBR</name>
<gene>
    <name evidence="8" type="ORF">DS837_04820</name>
</gene>
<dbReference type="SMART" id="SM00895">
    <property type="entry name" value="FCD"/>
    <property type="match status" value="1"/>
</dbReference>
<dbReference type="Gene3D" id="1.20.120.530">
    <property type="entry name" value="GntR ligand-binding domain-like"/>
    <property type="match status" value="1"/>
</dbReference>
<dbReference type="Pfam" id="PF07729">
    <property type="entry name" value="FCD"/>
    <property type="match status" value="1"/>
</dbReference>
<dbReference type="Proteomes" id="UP000476837">
    <property type="component" value="Unassembled WGS sequence"/>
</dbReference>
<evidence type="ECO:0000259" key="7">
    <source>
        <dbReference type="PROSITE" id="PS50949"/>
    </source>
</evidence>
<comment type="function">
    <text evidence="5">Transcriptional repressor for the pyruvate dehydrogenase complex genes aceEF and lpd.</text>
</comment>
<dbReference type="GO" id="GO:0003700">
    <property type="term" value="F:DNA-binding transcription factor activity"/>
    <property type="evidence" value="ECO:0007669"/>
    <property type="project" value="InterPro"/>
</dbReference>
<evidence type="ECO:0000313" key="9">
    <source>
        <dbReference type="Proteomes" id="UP000476837"/>
    </source>
</evidence>
<dbReference type="PANTHER" id="PTHR43537:SF34">
    <property type="entry name" value="PYRUVATE DEHYDROGENASE COMPLEX REPRESSOR"/>
    <property type="match status" value="1"/>
</dbReference>
<dbReference type="PANTHER" id="PTHR43537">
    <property type="entry name" value="TRANSCRIPTIONAL REGULATOR, GNTR FAMILY"/>
    <property type="match status" value="1"/>
</dbReference>
<dbReference type="GO" id="GO:0003677">
    <property type="term" value="F:DNA binding"/>
    <property type="evidence" value="ECO:0007669"/>
    <property type="project" value="UniProtKB-KW"/>
</dbReference>
<comment type="caution">
    <text evidence="8">The sequence shown here is derived from an EMBL/GenBank/DDBJ whole genome shotgun (WGS) entry which is preliminary data.</text>
</comment>
<keyword evidence="1" id="KW-0678">Repressor</keyword>
<dbReference type="SUPFAM" id="SSF46785">
    <property type="entry name" value="Winged helix' DNA-binding domain"/>
    <property type="match status" value="1"/>
</dbReference>
<dbReference type="PRINTS" id="PR00035">
    <property type="entry name" value="HTHGNTR"/>
</dbReference>
<evidence type="ECO:0000256" key="4">
    <source>
        <dbReference type="ARBA" id="ARBA00023163"/>
    </source>
</evidence>
<dbReference type="CDD" id="cd07377">
    <property type="entry name" value="WHTH_GntR"/>
    <property type="match status" value="1"/>
</dbReference>
<evidence type="ECO:0000256" key="5">
    <source>
        <dbReference type="ARBA" id="ARBA00037357"/>
    </source>
</evidence>
<dbReference type="SMART" id="SM00345">
    <property type="entry name" value="HTH_GNTR"/>
    <property type="match status" value="1"/>
</dbReference>
<evidence type="ECO:0000256" key="2">
    <source>
        <dbReference type="ARBA" id="ARBA00023015"/>
    </source>
</evidence>
<dbReference type="Pfam" id="PF00392">
    <property type="entry name" value="GntR"/>
    <property type="match status" value="1"/>
</dbReference>
<dbReference type="EMBL" id="QOKV01000002">
    <property type="protein sequence ID" value="KAA0687550.1"/>
    <property type="molecule type" value="Genomic_DNA"/>
</dbReference>
<keyword evidence="2" id="KW-0805">Transcription regulation</keyword>
<dbReference type="InterPro" id="IPR000524">
    <property type="entry name" value="Tscrpt_reg_HTH_GntR"/>
</dbReference>
<proteinExistence type="predicted"/>
<evidence type="ECO:0000256" key="3">
    <source>
        <dbReference type="ARBA" id="ARBA00023125"/>
    </source>
</evidence>
<keyword evidence="4" id="KW-0804">Transcription</keyword>
<organism evidence="8 9">
    <name type="scientific">Azospirillum brasilense</name>
    <dbReference type="NCBI Taxonomy" id="192"/>
    <lineage>
        <taxon>Bacteria</taxon>
        <taxon>Pseudomonadati</taxon>
        <taxon>Pseudomonadota</taxon>
        <taxon>Alphaproteobacteria</taxon>
        <taxon>Rhodospirillales</taxon>
        <taxon>Azospirillaceae</taxon>
        <taxon>Azospirillum</taxon>
    </lineage>
</organism>
<dbReference type="Gene3D" id="1.10.10.10">
    <property type="entry name" value="Winged helix-like DNA-binding domain superfamily/Winged helix DNA-binding domain"/>
    <property type="match status" value="1"/>
</dbReference>
<evidence type="ECO:0000313" key="8">
    <source>
        <dbReference type="EMBL" id="KAA0687550.1"/>
    </source>
</evidence>
<sequence length="268" mass="29433">MQGTGQGKGQGKGMIKPAKLADAIADHLEALIREGVLRPGEKLLPERDLALKLDVSRPSLRDALEKLEERGLLVSGRNGTHIAQFLAPIAAPLAALLQSDPDAPFHYLEFRSSIEAAAAKLAAQRATDLDREAIRALAQRMRDAHGKDDPSEEADVDAQLHLAFYEAAHNTVMLHIMGALSEMLRNDVFYNRDRLYTRPGVRNLLLDQHLAIADAVLAGDAEAAHAAAEAHVMFTLHTLREIREDDTRLEASLRRIGRTDLIETAERA</sequence>
<evidence type="ECO:0000256" key="6">
    <source>
        <dbReference type="ARBA" id="ARBA00039592"/>
    </source>
</evidence>
<keyword evidence="3" id="KW-0238">DNA-binding</keyword>
<dbReference type="InterPro" id="IPR008920">
    <property type="entry name" value="TF_FadR/GntR_C"/>
</dbReference>
<accession>A0A6L3B415</accession>
<reference evidence="8 9" key="1">
    <citation type="submission" date="2018-07" db="EMBL/GenBank/DDBJ databases">
        <title>Genome sequence of Roseomonas fauriae ATCC 49958.</title>
        <authorList>
            <person name="Sant'Anna F.H."/>
            <person name="Baldani J.I."/>
            <person name="Zilli J.E."/>
            <person name="Reis V.M."/>
            <person name="Hartmann A."/>
            <person name="Cruz L."/>
            <person name="de Souza E.M."/>
            <person name="de Oliveira Pedrosa F."/>
            <person name="Passaglia L.M.P."/>
        </authorList>
    </citation>
    <scope>NUCLEOTIDE SEQUENCE [LARGE SCALE GENOMIC DNA]</scope>
    <source>
        <strain evidence="8 9">ATCC 49958</strain>
    </source>
</reference>
<dbReference type="InterPro" id="IPR011711">
    <property type="entry name" value="GntR_C"/>
</dbReference>
<dbReference type="InterPro" id="IPR036388">
    <property type="entry name" value="WH-like_DNA-bd_sf"/>
</dbReference>
<dbReference type="PROSITE" id="PS50949">
    <property type="entry name" value="HTH_GNTR"/>
    <property type="match status" value="1"/>
</dbReference>
<dbReference type="SUPFAM" id="SSF48008">
    <property type="entry name" value="GntR ligand-binding domain-like"/>
    <property type="match status" value="1"/>
</dbReference>